<evidence type="ECO:0000259" key="10">
    <source>
        <dbReference type="Pfam" id="PF02777"/>
    </source>
</evidence>
<dbReference type="GO" id="GO:0005737">
    <property type="term" value="C:cytoplasm"/>
    <property type="evidence" value="ECO:0007669"/>
    <property type="project" value="TreeGrafter"/>
</dbReference>
<evidence type="ECO:0000256" key="3">
    <source>
        <dbReference type="ARBA" id="ARBA00012682"/>
    </source>
</evidence>
<dbReference type="FunFam" id="3.55.40.20:FF:000001">
    <property type="entry name" value="Superoxide dismutase"/>
    <property type="match status" value="1"/>
</dbReference>
<dbReference type="GO" id="GO:0004784">
    <property type="term" value="F:superoxide dismutase activity"/>
    <property type="evidence" value="ECO:0007669"/>
    <property type="project" value="UniProtKB-EC"/>
</dbReference>
<dbReference type="Proteomes" id="UP000030170">
    <property type="component" value="Unassembled WGS sequence"/>
</dbReference>
<comment type="subunit">
    <text evidence="2">Homodimer.</text>
</comment>
<dbReference type="STRING" id="1497020.DO97_08045"/>
<evidence type="ECO:0000256" key="8">
    <source>
        <dbReference type="SAM" id="SignalP"/>
    </source>
</evidence>
<dbReference type="Gene3D" id="3.55.40.20">
    <property type="entry name" value="Iron/manganese superoxide dismutase, C-terminal domain"/>
    <property type="match status" value="1"/>
</dbReference>
<dbReference type="InterPro" id="IPR036314">
    <property type="entry name" value="SOD_C_sf"/>
</dbReference>
<dbReference type="GO" id="GO:0046872">
    <property type="term" value="F:metal ion binding"/>
    <property type="evidence" value="ECO:0007669"/>
    <property type="project" value="UniProtKB-KW"/>
</dbReference>
<dbReference type="InterPro" id="IPR001189">
    <property type="entry name" value="Mn/Fe_SOD"/>
</dbReference>
<evidence type="ECO:0000256" key="7">
    <source>
        <dbReference type="RuleBase" id="RU000414"/>
    </source>
</evidence>
<evidence type="ECO:0000256" key="1">
    <source>
        <dbReference type="ARBA" id="ARBA00008714"/>
    </source>
</evidence>
<dbReference type="FunFam" id="1.10.287.990:FF:000001">
    <property type="entry name" value="Superoxide dismutase"/>
    <property type="match status" value="1"/>
</dbReference>
<feature type="domain" description="Manganese/iron superoxide dismutase N-terminal" evidence="9">
    <location>
        <begin position="41"/>
        <end position="127"/>
    </location>
</feature>
<dbReference type="RefSeq" id="WP_036533568.1">
    <property type="nucleotide sequence ID" value="NZ_JJML01000025.1"/>
</dbReference>
<dbReference type="PRINTS" id="PR01703">
    <property type="entry name" value="MNSODISMTASE"/>
</dbReference>
<name>A0A098TJM4_9CYAN</name>
<organism evidence="11 12">
    <name type="scientific">Neosynechococcus sphagnicola sy1</name>
    <dbReference type="NCBI Taxonomy" id="1497020"/>
    <lineage>
        <taxon>Bacteria</taxon>
        <taxon>Bacillati</taxon>
        <taxon>Cyanobacteriota</taxon>
        <taxon>Cyanophyceae</taxon>
        <taxon>Neosynechococcales</taxon>
        <taxon>Neosynechococcaceae</taxon>
        <taxon>Neosynechococcus</taxon>
    </lineage>
</organism>
<evidence type="ECO:0000256" key="6">
    <source>
        <dbReference type="PIRSR" id="PIRSR000349-1"/>
    </source>
</evidence>
<comment type="function">
    <text evidence="7">Destroys radicals which are normally produced within the cells and which are toxic to biological systems.</text>
</comment>
<dbReference type="PROSITE" id="PS00088">
    <property type="entry name" value="SOD_MN"/>
    <property type="match status" value="1"/>
</dbReference>
<dbReference type="Pfam" id="PF00081">
    <property type="entry name" value="Sod_Fe_N"/>
    <property type="match status" value="1"/>
</dbReference>
<evidence type="ECO:0000256" key="5">
    <source>
        <dbReference type="ARBA" id="ARBA00023002"/>
    </source>
</evidence>
<feature type="binding site" evidence="6">
    <location>
        <position position="65"/>
    </location>
    <ligand>
        <name>Mn(2+)</name>
        <dbReference type="ChEBI" id="CHEBI:29035"/>
    </ligand>
</feature>
<dbReference type="PANTHER" id="PTHR43595:SF2">
    <property type="entry name" value="SMALL RIBOSOMAL SUBUNIT PROTEIN MS42"/>
    <property type="match status" value="1"/>
</dbReference>
<sequence length="241" mass="26766">MPLNRRQLLTLLGVGAGTLATAELWPAPAAAVDVIPVSQPFTLPPLPYAYNALEPYIDERTMRFHHDKHHQAYVDNLNAAIAQHPELSGKGVEDLLRHLNDLPASVRTTVRNNGGGHLNHTLFWESMGPRVGGEPTGAIAVALVKNFGSFAAFQQQFNEAGAKRFGSGWVWLVRTPEGKLAVISTPNQDSPIMEGLFPILGNDVWEHAYYLSYQNRRGDYLKAWWNLVNWPVINQRLEGAI</sequence>
<dbReference type="Pfam" id="PF02777">
    <property type="entry name" value="Sod_Fe_C"/>
    <property type="match status" value="1"/>
</dbReference>
<evidence type="ECO:0000259" key="9">
    <source>
        <dbReference type="Pfam" id="PF00081"/>
    </source>
</evidence>
<accession>A0A098TJM4</accession>
<comment type="similarity">
    <text evidence="1 7">Belongs to the iron/manganese superoxide dismutase family.</text>
</comment>
<keyword evidence="8" id="KW-0732">Signal</keyword>
<comment type="catalytic activity">
    <reaction evidence="7">
        <text>2 superoxide + 2 H(+) = H2O2 + O2</text>
        <dbReference type="Rhea" id="RHEA:20696"/>
        <dbReference type="ChEBI" id="CHEBI:15378"/>
        <dbReference type="ChEBI" id="CHEBI:15379"/>
        <dbReference type="ChEBI" id="CHEBI:16240"/>
        <dbReference type="ChEBI" id="CHEBI:18421"/>
        <dbReference type="EC" id="1.15.1.1"/>
    </reaction>
</comment>
<feature type="domain" description="Manganese/iron superoxide dismutase C-terminal" evidence="10">
    <location>
        <begin position="135"/>
        <end position="236"/>
    </location>
</feature>
<keyword evidence="12" id="KW-1185">Reference proteome</keyword>
<proteinExistence type="inferred from homology"/>
<dbReference type="EC" id="1.15.1.1" evidence="3 7"/>
<dbReference type="AlphaFoldDB" id="A0A098TJM4"/>
<dbReference type="InterPro" id="IPR019832">
    <property type="entry name" value="Mn/Fe_SOD_C"/>
</dbReference>
<protein>
    <recommendedName>
        <fullName evidence="3 7">Superoxide dismutase</fullName>
        <ecNumber evidence="3 7">1.15.1.1</ecNumber>
    </recommendedName>
</protein>
<dbReference type="OrthoDB" id="9803125at2"/>
<feature type="binding site" evidence="6">
    <location>
        <position position="203"/>
    </location>
    <ligand>
        <name>Mn(2+)</name>
        <dbReference type="ChEBI" id="CHEBI:29035"/>
    </ligand>
</feature>
<keyword evidence="5 7" id="KW-0560">Oxidoreductase</keyword>
<evidence type="ECO:0000313" key="11">
    <source>
        <dbReference type="EMBL" id="KGF72494.1"/>
    </source>
</evidence>
<feature type="signal peptide" evidence="8">
    <location>
        <begin position="1"/>
        <end position="22"/>
    </location>
</feature>
<feature type="binding site" evidence="6">
    <location>
        <position position="120"/>
    </location>
    <ligand>
        <name>Mn(2+)</name>
        <dbReference type="ChEBI" id="CHEBI:29035"/>
    </ligand>
</feature>
<keyword evidence="4 6" id="KW-0479">Metal-binding</keyword>
<dbReference type="SUPFAM" id="SSF46609">
    <property type="entry name" value="Fe,Mn superoxide dismutase (SOD), N-terminal domain"/>
    <property type="match status" value="1"/>
</dbReference>
<comment type="caution">
    <text evidence="11">The sequence shown here is derived from an EMBL/GenBank/DDBJ whole genome shotgun (WGS) entry which is preliminary data.</text>
</comment>
<dbReference type="Gene3D" id="1.10.287.990">
    <property type="entry name" value="Fe,Mn superoxide dismutase (SOD) domain"/>
    <property type="match status" value="1"/>
</dbReference>
<evidence type="ECO:0000313" key="12">
    <source>
        <dbReference type="Proteomes" id="UP000030170"/>
    </source>
</evidence>
<feature type="binding site" evidence="6">
    <location>
        <position position="207"/>
    </location>
    <ligand>
        <name>Mn(2+)</name>
        <dbReference type="ChEBI" id="CHEBI:29035"/>
    </ligand>
</feature>
<reference evidence="11 12" key="1">
    <citation type="journal article" date="2014" name="Mol. Ecol.">
        <title>Evolution of Synechococcus.</title>
        <authorList>
            <person name="Dvorak P."/>
            <person name="Casamatta D."/>
            <person name="Hasler P."/>
            <person name="Poulickova A."/>
            <person name="Ondrej V."/>
            <person name="Sanges R."/>
        </authorList>
    </citation>
    <scope>NUCLEOTIDE SEQUENCE [LARGE SCALE GENOMIC DNA]</scope>
    <source>
        <strain evidence="11 12">CAUP A 1101</strain>
    </source>
</reference>
<gene>
    <name evidence="11" type="ORF">DO97_08045</name>
</gene>
<dbReference type="InterPro" id="IPR019831">
    <property type="entry name" value="Mn/Fe_SOD_N"/>
</dbReference>
<dbReference type="InterPro" id="IPR036324">
    <property type="entry name" value="Mn/Fe_SOD_N_sf"/>
</dbReference>
<dbReference type="SUPFAM" id="SSF54719">
    <property type="entry name" value="Fe,Mn superoxide dismutase (SOD), C-terminal domain"/>
    <property type="match status" value="1"/>
</dbReference>
<evidence type="ECO:0000256" key="4">
    <source>
        <dbReference type="ARBA" id="ARBA00022723"/>
    </source>
</evidence>
<dbReference type="InterPro" id="IPR019833">
    <property type="entry name" value="Mn/Fe_SOD_BS"/>
</dbReference>
<evidence type="ECO:0000256" key="2">
    <source>
        <dbReference type="ARBA" id="ARBA00011738"/>
    </source>
</evidence>
<dbReference type="EMBL" id="JJML01000025">
    <property type="protein sequence ID" value="KGF72494.1"/>
    <property type="molecule type" value="Genomic_DNA"/>
</dbReference>
<dbReference type="InterPro" id="IPR006311">
    <property type="entry name" value="TAT_signal"/>
</dbReference>
<feature type="chain" id="PRO_5001949554" description="Superoxide dismutase" evidence="8">
    <location>
        <begin position="23"/>
        <end position="241"/>
    </location>
</feature>
<dbReference type="PANTHER" id="PTHR43595">
    <property type="entry name" value="37S RIBOSOMAL PROTEIN S26, MITOCHONDRIAL"/>
    <property type="match status" value="1"/>
</dbReference>
<dbReference type="PIRSF" id="PIRSF000349">
    <property type="entry name" value="SODismutase"/>
    <property type="match status" value="1"/>
</dbReference>
<dbReference type="PROSITE" id="PS51318">
    <property type="entry name" value="TAT"/>
    <property type="match status" value="1"/>
</dbReference>